<organism evidence="4 6">
    <name type="scientific">Petromyzon marinus</name>
    <name type="common">Sea lamprey</name>
    <dbReference type="NCBI Taxonomy" id="7757"/>
    <lineage>
        <taxon>Eukaryota</taxon>
        <taxon>Metazoa</taxon>
        <taxon>Chordata</taxon>
        <taxon>Craniata</taxon>
        <taxon>Vertebrata</taxon>
        <taxon>Cyclostomata</taxon>
        <taxon>Hyperoartia</taxon>
        <taxon>Petromyzontiformes</taxon>
        <taxon>Petromyzontidae</taxon>
        <taxon>Petromyzon</taxon>
    </lineage>
</organism>
<dbReference type="PANTHER" id="PTHR16983:SF10">
    <property type="entry name" value="PROTEIN QUIVER"/>
    <property type="match status" value="1"/>
</dbReference>
<dbReference type="KEGG" id="pmrn:116957326"/>
<dbReference type="RefSeq" id="XP_032835298.1">
    <property type="nucleotide sequence ID" value="XM_032979407.1"/>
</dbReference>
<feature type="signal peptide" evidence="2">
    <location>
        <begin position="1"/>
        <end position="21"/>
    </location>
</feature>
<name>A0AAJ7XIE3_PETMA</name>
<dbReference type="GeneID" id="116957325"/>
<dbReference type="RefSeq" id="XP_032835294.1">
    <property type="nucleotide sequence ID" value="XM_032979403.1"/>
</dbReference>
<reference evidence="5 6" key="1">
    <citation type="submission" date="2025-04" db="UniProtKB">
        <authorList>
            <consortium name="RefSeq"/>
        </authorList>
    </citation>
    <scope>IDENTIFICATION</scope>
    <source>
        <tissue evidence="5 6">Sperm</tissue>
    </source>
</reference>
<dbReference type="GO" id="GO:0098552">
    <property type="term" value="C:side of membrane"/>
    <property type="evidence" value="ECO:0007669"/>
    <property type="project" value="UniProtKB-KW"/>
</dbReference>
<dbReference type="KEGG" id="pmrn:116957325"/>
<feature type="domain" description="UPAR/Ly6" evidence="3">
    <location>
        <begin position="21"/>
        <end position="99"/>
    </location>
</feature>
<gene>
    <name evidence="6" type="primary">LOC116957325</name>
    <name evidence="5" type="synonym">LOC116957322</name>
    <name evidence="7" type="synonym">LOC116957326</name>
</gene>
<evidence type="ECO:0000259" key="3">
    <source>
        <dbReference type="Pfam" id="PF00021"/>
    </source>
</evidence>
<feature type="chain" id="PRO_5044709729" evidence="2">
    <location>
        <begin position="22"/>
        <end position="129"/>
    </location>
</feature>
<dbReference type="Pfam" id="PF00021">
    <property type="entry name" value="UPAR_LY6"/>
    <property type="match status" value="1"/>
</dbReference>
<dbReference type="SUPFAM" id="SSF57302">
    <property type="entry name" value="Snake toxin-like"/>
    <property type="match status" value="1"/>
</dbReference>
<dbReference type="Gene3D" id="2.10.60.10">
    <property type="entry name" value="CD59"/>
    <property type="match status" value="1"/>
</dbReference>
<dbReference type="InterPro" id="IPR016054">
    <property type="entry name" value="LY6_UPA_recep-like"/>
</dbReference>
<dbReference type="InterPro" id="IPR051110">
    <property type="entry name" value="Ly-6/neurotoxin-like_GPI-ap"/>
</dbReference>
<dbReference type="AlphaFoldDB" id="A0AAJ7XIE3"/>
<evidence type="ECO:0000256" key="1">
    <source>
        <dbReference type="ARBA" id="ARBA00022729"/>
    </source>
</evidence>
<proteinExistence type="predicted"/>
<evidence type="ECO:0000256" key="2">
    <source>
        <dbReference type="SAM" id="SignalP"/>
    </source>
</evidence>
<evidence type="ECO:0000313" key="7">
    <source>
        <dbReference type="RefSeq" id="XP_032835298.1"/>
    </source>
</evidence>
<keyword evidence="4" id="KW-1185">Reference proteome</keyword>
<dbReference type="InterPro" id="IPR045860">
    <property type="entry name" value="Snake_toxin-like_sf"/>
</dbReference>
<dbReference type="Proteomes" id="UP001318040">
    <property type="component" value="Chromosome 72"/>
</dbReference>
<protein>
    <submittedName>
        <fullName evidence="5 6 7">CD59 glycoprotein-like</fullName>
    </submittedName>
</protein>
<dbReference type="RefSeq" id="XP_032835297.1">
    <property type="nucleotide sequence ID" value="XM_032979406.1"/>
</dbReference>
<accession>A0AAJ7XIE3</accession>
<dbReference type="PANTHER" id="PTHR16983">
    <property type="entry name" value="UPAR/LY6 DOMAIN-CONTAINING PROTEIN"/>
    <property type="match status" value="1"/>
</dbReference>
<evidence type="ECO:0000313" key="5">
    <source>
        <dbReference type="RefSeq" id="XP_032835294.1"/>
    </source>
</evidence>
<keyword evidence="1 2" id="KW-0732">Signal</keyword>
<evidence type="ECO:0000313" key="6">
    <source>
        <dbReference type="RefSeq" id="XP_032835297.1"/>
    </source>
</evidence>
<evidence type="ECO:0000313" key="4">
    <source>
        <dbReference type="Proteomes" id="UP001318040"/>
    </source>
</evidence>
<sequence length="129" mass="13666">MTSHLPGLLLVALLFVSEGHSIKCYSCRTNINNTVCNEGGAIQCSGNSHDACATITIQQGSTYLLTKKCMNFEECKAINIYDFNGRLTILCCQTNGCNFNAAPRPVGAAHVTLALLGVAISAVVSRALV</sequence>